<reference evidence="3" key="1">
    <citation type="journal article" date="2019" name="Int. J. Syst. Evol. Microbiol.">
        <title>The Global Catalogue of Microorganisms (GCM) 10K type strain sequencing project: providing services to taxonomists for standard genome sequencing and annotation.</title>
        <authorList>
            <consortium name="The Broad Institute Genomics Platform"/>
            <consortium name="The Broad Institute Genome Sequencing Center for Infectious Disease"/>
            <person name="Wu L."/>
            <person name="Ma J."/>
        </authorList>
    </citation>
    <scope>NUCLEOTIDE SEQUENCE [LARGE SCALE GENOMIC DNA]</scope>
    <source>
        <strain evidence="3">JCM 31202</strain>
    </source>
</reference>
<gene>
    <name evidence="2" type="ORF">ACFQ11_23415</name>
</gene>
<protein>
    <submittedName>
        <fullName evidence="2">Rv3235 family protein</fullName>
    </submittedName>
</protein>
<accession>A0ABW3EX91</accession>
<evidence type="ECO:0000313" key="2">
    <source>
        <dbReference type="EMBL" id="MFD0903361.1"/>
    </source>
</evidence>
<feature type="region of interest" description="Disordered" evidence="1">
    <location>
        <begin position="1"/>
        <end position="21"/>
    </location>
</feature>
<dbReference type="Proteomes" id="UP001596972">
    <property type="component" value="Unassembled WGS sequence"/>
</dbReference>
<evidence type="ECO:0000256" key="1">
    <source>
        <dbReference type="SAM" id="MobiDB-lite"/>
    </source>
</evidence>
<organism evidence="2 3">
    <name type="scientific">Actinomadura sediminis</name>
    <dbReference type="NCBI Taxonomy" id="1038904"/>
    <lineage>
        <taxon>Bacteria</taxon>
        <taxon>Bacillati</taxon>
        <taxon>Actinomycetota</taxon>
        <taxon>Actinomycetes</taxon>
        <taxon>Streptosporangiales</taxon>
        <taxon>Thermomonosporaceae</taxon>
        <taxon>Actinomadura</taxon>
    </lineage>
</organism>
<sequence length="168" mass="17929">MSRRPIPNRRPGTGRGPDAPTIVRIGRHRASPRTDGALALARVPGAQALDGALRIVRPGDDAEAEVRRVADTALLMVAETLAGTRPPARLSLIAVPEVCHALGTRRAAPPARRVVPPRVLTSWLQRPAPTAAETGAVIVVAGRVHALALRLEHLRGRWRCTAVETTAF</sequence>
<dbReference type="Pfam" id="PF20060">
    <property type="entry name" value="DUF6459"/>
    <property type="match status" value="1"/>
</dbReference>
<keyword evidence="3" id="KW-1185">Reference proteome</keyword>
<dbReference type="EMBL" id="JBHTJA010000053">
    <property type="protein sequence ID" value="MFD0903361.1"/>
    <property type="molecule type" value="Genomic_DNA"/>
</dbReference>
<dbReference type="RefSeq" id="WP_378302083.1">
    <property type="nucleotide sequence ID" value="NZ_JBHTJA010000053.1"/>
</dbReference>
<evidence type="ECO:0000313" key="3">
    <source>
        <dbReference type="Proteomes" id="UP001596972"/>
    </source>
</evidence>
<comment type="caution">
    <text evidence="2">The sequence shown here is derived from an EMBL/GenBank/DDBJ whole genome shotgun (WGS) entry which is preliminary data.</text>
</comment>
<name>A0ABW3EX91_9ACTN</name>
<dbReference type="InterPro" id="IPR045596">
    <property type="entry name" value="DUF6459"/>
</dbReference>
<proteinExistence type="predicted"/>